<evidence type="ECO:0000313" key="3">
    <source>
        <dbReference type="Proteomes" id="UP000184499"/>
    </source>
</evidence>
<dbReference type="EMBL" id="KV878686">
    <property type="protein sequence ID" value="OJJ70783.1"/>
    <property type="molecule type" value="Genomic_DNA"/>
</dbReference>
<dbReference type="GeneID" id="93581800"/>
<feature type="region of interest" description="Disordered" evidence="1">
    <location>
        <begin position="76"/>
        <end position="119"/>
    </location>
</feature>
<dbReference type="AlphaFoldDB" id="A0A1L9UGH6"/>
<evidence type="ECO:0000256" key="1">
    <source>
        <dbReference type="SAM" id="MobiDB-lite"/>
    </source>
</evidence>
<dbReference type="VEuPathDB" id="FungiDB:ASPBRDRAFT_76440"/>
<dbReference type="OrthoDB" id="4487124at2759"/>
<dbReference type="Proteomes" id="UP000184499">
    <property type="component" value="Unassembled WGS sequence"/>
</dbReference>
<feature type="compositionally biased region" description="Basic and acidic residues" evidence="1">
    <location>
        <begin position="87"/>
        <end position="100"/>
    </location>
</feature>
<organism evidence="2 3">
    <name type="scientific">Aspergillus brasiliensis (strain CBS 101740 / IMI 381727 / IBT 21946)</name>
    <dbReference type="NCBI Taxonomy" id="767769"/>
    <lineage>
        <taxon>Eukaryota</taxon>
        <taxon>Fungi</taxon>
        <taxon>Dikarya</taxon>
        <taxon>Ascomycota</taxon>
        <taxon>Pezizomycotina</taxon>
        <taxon>Eurotiomycetes</taxon>
        <taxon>Eurotiomycetidae</taxon>
        <taxon>Eurotiales</taxon>
        <taxon>Aspergillaceae</taxon>
        <taxon>Aspergillus</taxon>
        <taxon>Aspergillus subgen. Circumdati</taxon>
    </lineage>
</organism>
<proteinExistence type="predicted"/>
<dbReference type="RefSeq" id="XP_067478031.1">
    <property type="nucleotide sequence ID" value="XM_067629313.1"/>
</dbReference>
<accession>A0A1L9UGH6</accession>
<keyword evidence="3" id="KW-1185">Reference proteome</keyword>
<reference evidence="3" key="1">
    <citation type="journal article" date="2017" name="Genome Biol.">
        <title>Comparative genomics reveals high biological diversity and specific adaptations in the industrially and medically important fungal genus Aspergillus.</title>
        <authorList>
            <person name="de Vries R.P."/>
            <person name="Riley R."/>
            <person name="Wiebenga A."/>
            <person name="Aguilar-Osorio G."/>
            <person name="Amillis S."/>
            <person name="Uchima C.A."/>
            <person name="Anderluh G."/>
            <person name="Asadollahi M."/>
            <person name="Askin M."/>
            <person name="Barry K."/>
            <person name="Battaglia E."/>
            <person name="Bayram O."/>
            <person name="Benocci T."/>
            <person name="Braus-Stromeyer S.A."/>
            <person name="Caldana C."/>
            <person name="Canovas D."/>
            <person name="Cerqueira G.C."/>
            <person name="Chen F."/>
            <person name="Chen W."/>
            <person name="Choi C."/>
            <person name="Clum A."/>
            <person name="Dos Santos R.A."/>
            <person name="Damasio A.R."/>
            <person name="Diallinas G."/>
            <person name="Emri T."/>
            <person name="Fekete E."/>
            <person name="Flipphi M."/>
            <person name="Freyberg S."/>
            <person name="Gallo A."/>
            <person name="Gournas C."/>
            <person name="Habgood R."/>
            <person name="Hainaut M."/>
            <person name="Harispe M.L."/>
            <person name="Henrissat B."/>
            <person name="Hilden K.S."/>
            <person name="Hope R."/>
            <person name="Hossain A."/>
            <person name="Karabika E."/>
            <person name="Karaffa L."/>
            <person name="Karanyi Z."/>
            <person name="Krasevec N."/>
            <person name="Kuo A."/>
            <person name="Kusch H."/>
            <person name="LaButti K."/>
            <person name="Lagendijk E.L."/>
            <person name="Lapidus A."/>
            <person name="Levasseur A."/>
            <person name="Lindquist E."/>
            <person name="Lipzen A."/>
            <person name="Logrieco A.F."/>
            <person name="MacCabe A."/>
            <person name="Maekelae M.R."/>
            <person name="Malavazi I."/>
            <person name="Melin P."/>
            <person name="Meyer V."/>
            <person name="Mielnichuk N."/>
            <person name="Miskei M."/>
            <person name="Molnar A.P."/>
            <person name="Mule G."/>
            <person name="Ngan C.Y."/>
            <person name="Orejas M."/>
            <person name="Orosz E."/>
            <person name="Ouedraogo J.P."/>
            <person name="Overkamp K.M."/>
            <person name="Park H.-S."/>
            <person name="Perrone G."/>
            <person name="Piumi F."/>
            <person name="Punt P.J."/>
            <person name="Ram A.F."/>
            <person name="Ramon A."/>
            <person name="Rauscher S."/>
            <person name="Record E."/>
            <person name="Riano-Pachon D.M."/>
            <person name="Robert V."/>
            <person name="Roehrig J."/>
            <person name="Ruller R."/>
            <person name="Salamov A."/>
            <person name="Salih N.S."/>
            <person name="Samson R.A."/>
            <person name="Sandor E."/>
            <person name="Sanguinetti M."/>
            <person name="Schuetze T."/>
            <person name="Sepcic K."/>
            <person name="Shelest E."/>
            <person name="Sherlock G."/>
            <person name="Sophianopoulou V."/>
            <person name="Squina F.M."/>
            <person name="Sun H."/>
            <person name="Susca A."/>
            <person name="Todd R.B."/>
            <person name="Tsang A."/>
            <person name="Unkles S.E."/>
            <person name="van de Wiele N."/>
            <person name="van Rossen-Uffink D."/>
            <person name="Oliveira J.V."/>
            <person name="Vesth T.C."/>
            <person name="Visser J."/>
            <person name="Yu J.-H."/>
            <person name="Zhou M."/>
            <person name="Andersen M.R."/>
            <person name="Archer D.B."/>
            <person name="Baker S.E."/>
            <person name="Benoit I."/>
            <person name="Brakhage A.A."/>
            <person name="Braus G.H."/>
            <person name="Fischer R."/>
            <person name="Frisvad J.C."/>
            <person name="Goldman G.H."/>
            <person name="Houbraken J."/>
            <person name="Oakley B."/>
            <person name="Pocsi I."/>
            <person name="Scazzocchio C."/>
            <person name="Seiboth B."/>
            <person name="vanKuyk P.A."/>
            <person name="Wortman J."/>
            <person name="Dyer P.S."/>
            <person name="Grigoriev I.V."/>
        </authorList>
    </citation>
    <scope>NUCLEOTIDE SEQUENCE [LARGE SCALE GENOMIC DNA]</scope>
    <source>
        <strain evidence="3">CBS 101740 / IMI 381727 / IBT 21946</strain>
    </source>
</reference>
<sequence>MDWAAMVEDARKTPQLQTVGKGNQLLTRSLCESERPCGRCGVGVDVDKGVKKEDVDGAMEMDGQVSLGLAWPFQSSHFGHNAIPESGQDKSKQELHRRCPPEAPKNISNKDIGKEKKKK</sequence>
<gene>
    <name evidence="2" type="ORF">ASPBRDRAFT_76440</name>
</gene>
<protein>
    <submittedName>
        <fullName evidence="2">Uncharacterized protein</fullName>
    </submittedName>
</protein>
<evidence type="ECO:0000313" key="2">
    <source>
        <dbReference type="EMBL" id="OJJ70783.1"/>
    </source>
</evidence>
<name>A0A1L9UGH6_ASPBC</name>